<evidence type="ECO:0000259" key="9">
    <source>
        <dbReference type="Pfam" id="PF01266"/>
    </source>
</evidence>
<evidence type="ECO:0000256" key="7">
    <source>
        <dbReference type="ARBA" id="ARBA00038878"/>
    </source>
</evidence>
<evidence type="ECO:0000256" key="6">
    <source>
        <dbReference type="ARBA" id="ARBA00037941"/>
    </source>
</evidence>
<evidence type="ECO:0000256" key="4">
    <source>
        <dbReference type="ARBA" id="ARBA00023002"/>
    </source>
</evidence>
<keyword evidence="2" id="KW-0285">Flavoprotein</keyword>
<comment type="similarity">
    <text evidence="6">Belongs to the L2HGDH family.</text>
</comment>
<evidence type="ECO:0000313" key="10">
    <source>
        <dbReference type="EMBL" id="CAB3260134.1"/>
    </source>
</evidence>
<gene>
    <name evidence="10" type="primary">L2hgdh</name>
</gene>
<dbReference type="EMBL" id="LR786331">
    <property type="protein sequence ID" value="CAB3260134.1"/>
    <property type="molecule type" value="mRNA"/>
</dbReference>
<dbReference type="EC" id="1.1.99.2" evidence="7"/>
<evidence type="ECO:0000256" key="5">
    <source>
        <dbReference type="ARBA" id="ARBA00036066"/>
    </source>
</evidence>
<keyword evidence="4" id="KW-0560">Oxidoreductase</keyword>
<evidence type="ECO:0000256" key="1">
    <source>
        <dbReference type="ARBA" id="ARBA00001974"/>
    </source>
</evidence>
<dbReference type="InterPro" id="IPR006076">
    <property type="entry name" value="FAD-dep_OxRdtase"/>
</dbReference>
<comment type="cofactor">
    <cofactor evidence="1">
        <name>FAD</name>
        <dbReference type="ChEBI" id="CHEBI:57692"/>
    </cofactor>
</comment>
<dbReference type="PANTHER" id="PTHR43104:SF2">
    <property type="entry name" value="L-2-HYDROXYGLUTARATE DEHYDROGENASE, MITOCHONDRIAL"/>
    <property type="match status" value="1"/>
</dbReference>
<dbReference type="InterPro" id="IPR036188">
    <property type="entry name" value="FAD/NAD-bd_sf"/>
</dbReference>
<keyword evidence="3" id="KW-0274">FAD</keyword>
<dbReference type="PANTHER" id="PTHR43104">
    <property type="entry name" value="L-2-HYDROXYGLUTARATE DEHYDROGENASE, MITOCHONDRIAL"/>
    <property type="match status" value="1"/>
</dbReference>
<dbReference type="Gene3D" id="3.30.9.10">
    <property type="entry name" value="D-Amino Acid Oxidase, subunit A, domain 2"/>
    <property type="match status" value="1"/>
</dbReference>
<protein>
    <recommendedName>
        <fullName evidence="8">L-2-hydroxyglutarate dehydrogenase, mitochondrial</fullName>
        <ecNumber evidence="7">1.1.99.2</ecNumber>
    </recommendedName>
</protein>
<reference evidence="10" key="1">
    <citation type="submission" date="2020-04" db="EMBL/GenBank/DDBJ databases">
        <authorList>
            <person name="Neveu A P."/>
        </authorList>
    </citation>
    <scope>NUCLEOTIDE SEQUENCE</scope>
    <source>
        <tissue evidence="10">Whole embryo</tissue>
    </source>
</reference>
<name>A0A6F9DGV8_9ASCI</name>
<dbReference type="Pfam" id="PF01266">
    <property type="entry name" value="DAO"/>
    <property type="match status" value="1"/>
</dbReference>
<dbReference type="AlphaFoldDB" id="A0A6F9DGV8"/>
<comment type="catalytic activity">
    <reaction evidence="5">
        <text>(S)-2-hydroxyglutarate + A = 2-oxoglutarate + AH2</text>
        <dbReference type="Rhea" id="RHEA:21252"/>
        <dbReference type="ChEBI" id="CHEBI:13193"/>
        <dbReference type="ChEBI" id="CHEBI:16782"/>
        <dbReference type="ChEBI" id="CHEBI:16810"/>
        <dbReference type="ChEBI" id="CHEBI:17499"/>
        <dbReference type="EC" id="1.1.99.2"/>
    </reaction>
</comment>
<evidence type="ECO:0000256" key="2">
    <source>
        <dbReference type="ARBA" id="ARBA00022630"/>
    </source>
</evidence>
<dbReference type="GO" id="GO:0047545">
    <property type="term" value="F:(S)-2-hydroxyglutarate dehydrogenase activity"/>
    <property type="evidence" value="ECO:0007669"/>
    <property type="project" value="UniProtKB-EC"/>
</dbReference>
<dbReference type="Gene3D" id="3.50.50.60">
    <property type="entry name" value="FAD/NAD(P)-binding domain"/>
    <property type="match status" value="1"/>
</dbReference>
<accession>A0A6F9DGV8</accession>
<dbReference type="NCBIfam" id="NF008726">
    <property type="entry name" value="PRK11728.1"/>
    <property type="match status" value="1"/>
</dbReference>
<organism evidence="10">
    <name type="scientific">Phallusia mammillata</name>
    <dbReference type="NCBI Taxonomy" id="59560"/>
    <lineage>
        <taxon>Eukaryota</taxon>
        <taxon>Metazoa</taxon>
        <taxon>Chordata</taxon>
        <taxon>Tunicata</taxon>
        <taxon>Ascidiacea</taxon>
        <taxon>Phlebobranchia</taxon>
        <taxon>Ascidiidae</taxon>
        <taxon>Phallusia</taxon>
    </lineage>
</organism>
<evidence type="ECO:0000256" key="8">
    <source>
        <dbReference type="ARBA" id="ARBA00041137"/>
    </source>
</evidence>
<evidence type="ECO:0000256" key="3">
    <source>
        <dbReference type="ARBA" id="ARBA00022827"/>
    </source>
</evidence>
<feature type="domain" description="FAD dependent oxidoreductase" evidence="9">
    <location>
        <begin position="39"/>
        <end position="436"/>
    </location>
</feature>
<sequence length="444" mass="49122">MSHSLLKCVSRTRFCASTTTTQLKRTTIRLSSTSAKKYDVTIVGGGIVGLATARELIHRWPNLSYAVIEKEDQLSIHQTGHNSGVIHAGIYYTPGSLKAKLCVEGLKLTYKYCDEQNIPYKKVGKLIVAVNEEELPRLDNLYKRALQNGCSVSMVDKDEIKQIEPYCEGLKAIHSPLTGIVDFGLVARTYGKEFSSLGGDIHTGFEVTDFKESSDSEFPITIEGKNSDQTIYSKHMVVCGGLFADRLAAKSGCNMEPKIVPFRGDYLVLKPEKQYLVKGNIYPVPDPRFPFLGVHYTPRMDGSVWLGPNAVLAFRREGYKFFDFNLKDFTEAIAFRGLRKLVAKNLTAGVGELYRVANRSAQVKQLQRFIPELTNNDVTKGPSGVRAQPLDGNGNLVDDFVFDSGTGSLGKRMLHVRSAPSPAATSSMAIAQMVADEVKMRFQL</sequence>
<dbReference type="SUPFAM" id="SSF51905">
    <property type="entry name" value="FAD/NAD(P)-binding domain"/>
    <property type="match status" value="1"/>
</dbReference>
<proteinExistence type="evidence at transcript level"/>